<protein>
    <submittedName>
        <fullName evidence="2">Uncharacterized protein</fullName>
    </submittedName>
</protein>
<comment type="caution">
    <text evidence="2">The sequence shown here is derived from an EMBL/GenBank/DDBJ whole genome shotgun (WGS) entry which is preliminary data.</text>
</comment>
<evidence type="ECO:0000256" key="1">
    <source>
        <dbReference type="SAM" id="MobiDB-lite"/>
    </source>
</evidence>
<dbReference type="RefSeq" id="WP_153824880.1">
    <property type="nucleotide sequence ID" value="NZ_WJIE01000025.1"/>
</dbReference>
<dbReference type="OrthoDB" id="5516733at2"/>
<feature type="compositionally biased region" description="Basic residues" evidence="1">
    <location>
        <begin position="145"/>
        <end position="154"/>
    </location>
</feature>
<name>A0A6N7Q1B9_9BACT</name>
<keyword evidence="3" id="KW-1185">Reference proteome</keyword>
<proteinExistence type="predicted"/>
<gene>
    <name evidence="2" type="ORF">GF068_40295</name>
</gene>
<feature type="compositionally biased region" description="Pro residues" evidence="1">
    <location>
        <begin position="168"/>
        <end position="179"/>
    </location>
</feature>
<dbReference type="AlphaFoldDB" id="A0A6N7Q1B9"/>
<organism evidence="2 3">
    <name type="scientific">Polyangium spumosum</name>
    <dbReference type="NCBI Taxonomy" id="889282"/>
    <lineage>
        <taxon>Bacteria</taxon>
        <taxon>Pseudomonadati</taxon>
        <taxon>Myxococcota</taxon>
        <taxon>Polyangia</taxon>
        <taxon>Polyangiales</taxon>
        <taxon>Polyangiaceae</taxon>
        <taxon>Polyangium</taxon>
    </lineage>
</organism>
<dbReference type="Proteomes" id="UP000440224">
    <property type="component" value="Unassembled WGS sequence"/>
</dbReference>
<evidence type="ECO:0000313" key="3">
    <source>
        <dbReference type="Proteomes" id="UP000440224"/>
    </source>
</evidence>
<feature type="compositionally biased region" description="Low complexity" evidence="1">
    <location>
        <begin position="155"/>
        <end position="167"/>
    </location>
</feature>
<feature type="region of interest" description="Disordered" evidence="1">
    <location>
        <begin position="139"/>
        <end position="179"/>
    </location>
</feature>
<sequence length="179" mass="19310">MPATPIPVGSLVIDCSKQGSFLVDLPHRGLRGLLVERAGFIEVLGEILANQATVGPKAGVTQDDVDGILLDNAYIDEIDAILPAARKLVELLVESRAFYDDDRQRRVHAIANLIEGRARTTGVIELLAKYEKTRTYRSATGVKGAKTRKAKAKAKAQQAQTQTQTPPIVTPPFVPAGTQ</sequence>
<reference evidence="2 3" key="1">
    <citation type="submission" date="2019-10" db="EMBL/GenBank/DDBJ databases">
        <title>A soil myxobacterium in the family Polyangiaceae.</title>
        <authorList>
            <person name="Li Y."/>
            <person name="Wang J."/>
        </authorList>
    </citation>
    <scope>NUCLEOTIDE SEQUENCE [LARGE SCALE GENOMIC DNA]</scope>
    <source>
        <strain evidence="2 3">DSM 14734</strain>
    </source>
</reference>
<dbReference type="EMBL" id="WJIE01000025">
    <property type="protein sequence ID" value="MRG98108.1"/>
    <property type="molecule type" value="Genomic_DNA"/>
</dbReference>
<evidence type="ECO:0000313" key="2">
    <source>
        <dbReference type="EMBL" id="MRG98108.1"/>
    </source>
</evidence>
<accession>A0A6N7Q1B9</accession>